<dbReference type="AlphaFoldDB" id="A0A0G0KK70"/>
<proteinExistence type="predicted"/>
<feature type="transmembrane region" description="Helical" evidence="2">
    <location>
        <begin position="59"/>
        <end position="78"/>
    </location>
</feature>
<dbReference type="SUPFAM" id="SSF63817">
    <property type="entry name" value="Sortase"/>
    <property type="match status" value="1"/>
</dbReference>
<sequence length="252" mass="28936">MVCDTIYIFVTGSYGRLEDKFCQIKVLNFFRVVPKKRKVRIKKAKGLIFSNPSSGKKRLFYIANMLFILALIYTAYLYTPLISAIFKYKFSDKTDVIVKNTNEITSEEYIIQIPKILAYSQVVENVSPFDQAEYDRVLKNDVVAQAEGSDSPGKGVGKSTYIFAHSTNNNLGMLRNNAVFYLLGELQAGDEIYINYHGKELKYKVFEKKISTPSDLSYLNYHDETREILILQTCWPIGTDWNRLLILAELVI</sequence>
<organism evidence="3 4">
    <name type="scientific">Candidatus Shapirobacteria bacterium GW2011_GWE1_38_10</name>
    <dbReference type="NCBI Taxonomy" id="1618488"/>
    <lineage>
        <taxon>Bacteria</taxon>
        <taxon>Candidatus Shapironibacteriota</taxon>
    </lineage>
</organism>
<dbReference type="Pfam" id="PF04203">
    <property type="entry name" value="Sortase"/>
    <property type="match status" value="1"/>
</dbReference>
<evidence type="ECO:0000256" key="2">
    <source>
        <dbReference type="SAM" id="Phobius"/>
    </source>
</evidence>
<protein>
    <recommendedName>
        <fullName evidence="5">Sortase family protein</fullName>
    </recommendedName>
</protein>
<reference evidence="3 4" key="1">
    <citation type="journal article" date="2015" name="Nature">
        <title>rRNA introns, odd ribosomes, and small enigmatic genomes across a large radiation of phyla.</title>
        <authorList>
            <person name="Brown C.T."/>
            <person name="Hug L.A."/>
            <person name="Thomas B.C."/>
            <person name="Sharon I."/>
            <person name="Castelle C.J."/>
            <person name="Singh A."/>
            <person name="Wilkins M.J."/>
            <person name="Williams K.H."/>
            <person name="Banfield J.F."/>
        </authorList>
    </citation>
    <scope>NUCLEOTIDE SEQUENCE [LARGE SCALE GENOMIC DNA]</scope>
</reference>
<name>A0A0G0KK70_9BACT</name>
<dbReference type="Gene3D" id="2.40.260.10">
    <property type="entry name" value="Sortase"/>
    <property type="match status" value="1"/>
</dbReference>
<evidence type="ECO:0000313" key="4">
    <source>
        <dbReference type="Proteomes" id="UP000034231"/>
    </source>
</evidence>
<keyword evidence="2" id="KW-1133">Transmembrane helix</keyword>
<accession>A0A0G0KK70</accession>
<dbReference type="GO" id="GO:0016787">
    <property type="term" value="F:hydrolase activity"/>
    <property type="evidence" value="ECO:0007669"/>
    <property type="project" value="UniProtKB-KW"/>
</dbReference>
<evidence type="ECO:0008006" key="5">
    <source>
        <dbReference type="Google" id="ProtNLM"/>
    </source>
</evidence>
<dbReference type="EMBL" id="LBTX01000013">
    <property type="protein sequence ID" value="KKQ49574.1"/>
    <property type="molecule type" value="Genomic_DNA"/>
</dbReference>
<dbReference type="InterPro" id="IPR023365">
    <property type="entry name" value="Sortase_dom-sf"/>
</dbReference>
<dbReference type="NCBIfam" id="TIGR01076">
    <property type="entry name" value="sortase_fam"/>
    <property type="match status" value="1"/>
</dbReference>
<evidence type="ECO:0000313" key="3">
    <source>
        <dbReference type="EMBL" id="KKQ49574.1"/>
    </source>
</evidence>
<dbReference type="Proteomes" id="UP000034231">
    <property type="component" value="Unassembled WGS sequence"/>
</dbReference>
<gene>
    <name evidence="3" type="ORF">US68_C0013G0014</name>
</gene>
<dbReference type="InterPro" id="IPR005754">
    <property type="entry name" value="Sortase"/>
</dbReference>
<keyword evidence="2" id="KW-0812">Transmembrane</keyword>
<comment type="caution">
    <text evidence="3">The sequence shown here is derived from an EMBL/GenBank/DDBJ whole genome shotgun (WGS) entry which is preliminary data.</text>
</comment>
<keyword evidence="2" id="KW-0472">Membrane</keyword>
<evidence type="ECO:0000256" key="1">
    <source>
        <dbReference type="ARBA" id="ARBA00022801"/>
    </source>
</evidence>
<keyword evidence="1" id="KW-0378">Hydrolase</keyword>